<dbReference type="Pfam" id="PF00849">
    <property type="entry name" value="PseudoU_synth_2"/>
    <property type="match status" value="1"/>
</dbReference>
<dbReference type="PROSITE" id="PS01149">
    <property type="entry name" value="PSI_RSU"/>
    <property type="match status" value="1"/>
</dbReference>
<dbReference type="OMA" id="EWINNGW"/>
<evidence type="ECO:0000256" key="3">
    <source>
        <dbReference type="ARBA" id="ARBA00023235"/>
    </source>
</evidence>
<dbReference type="InterPro" id="IPR000748">
    <property type="entry name" value="PsdUridine_synth_RsuA/RluB/E/F"/>
</dbReference>
<dbReference type="InterPro" id="IPR050343">
    <property type="entry name" value="RsuA_PseudoU_synthase"/>
</dbReference>
<dbReference type="Gene3D" id="3.30.70.1560">
    <property type="entry name" value="Alpha-L RNA-binding motif"/>
    <property type="match status" value="1"/>
</dbReference>
<dbReference type="InterPro" id="IPR006145">
    <property type="entry name" value="PsdUridine_synth_RsuA/RluA"/>
</dbReference>
<dbReference type="InterPro" id="IPR042092">
    <property type="entry name" value="PsdUridine_s_RsuA/RluB/E/F_cat"/>
</dbReference>
<dbReference type="SUPFAM" id="SSF55120">
    <property type="entry name" value="Pseudouridine synthase"/>
    <property type="match status" value="1"/>
</dbReference>
<dbReference type="InterPro" id="IPR036986">
    <property type="entry name" value="S4_RNA-bd_sf"/>
</dbReference>
<keyword evidence="2 4" id="KW-0694">RNA-binding</keyword>
<dbReference type="InterPro" id="IPR018496">
    <property type="entry name" value="PsdUridine_synth_RsuA/RluB_CS"/>
</dbReference>
<evidence type="ECO:0000256" key="1">
    <source>
        <dbReference type="ARBA" id="ARBA00008348"/>
    </source>
</evidence>
<dbReference type="SUPFAM" id="SSF55174">
    <property type="entry name" value="Alpha-L RNA-binding motif"/>
    <property type="match status" value="1"/>
</dbReference>
<evidence type="ECO:0000313" key="7">
    <source>
        <dbReference type="EMBL" id="HCT57312.1"/>
    </source>
</evidence>
<dbReference type="Gene3D" id="3.10.290.10">
    <property type="entry name" value="RNA-binding S4 domain"/>
    <property type="match status" value="1"/>
</dbReference>
<dbReference type="EMBL" id="DPIY01000008">
    <property type="protein sequence ID" value="HCT57312.1"/>
    <property type="molecule type" value="Genomic_DNA"/>
</dbReference>
<protein>
    <recommendedName>
        <fullName evidence="5">Pseudouridine synthase</fullName>
        <ecNumber evidence="5">5.4.99.-</ecNumber>
    </recommendedName>
</protein>
<dbReference type="CDD" id="cd00165">
    <property type="entry name" value="S4"/>
    <property type="match status" value="1"/>
</dbReference>
<proteinExistence type="inferred from homology"/>
<dbReference type="PROSITE" id="PS50889">
    <property type="entry name" value="S4"/>
    <property type="match status" value="1"/>
</dbReference>
<dbReference type="Pfam" id="PF01479">
    <property type="entry name" value="S4"/>
    <property type="match status" value="1"/>
</dbReference>
<dbReference type="Proteomes" id="UP000264071">
    <property type="component" value="Unassembled WGS sequence"/>
</dbReference>
<dbReference type="PANTHER" id="PTHR47683">
    <property type="entry name" value="PSEUDOURIDINE SYNTHASE FAMILY PROTEIN-RELATED"/>
    <property type="match status" value="1"/>
</dbReference>
<dbReference type="PANTHER" id="PTHR47683:SF3">
    <property type="entry name" value="RIBOSOMAL LARGE SUBUNIT PSEUDOURIDINE SYNTHASE B"/>
    <property type="match status" value="1"/>
</dbReference>
<sequence length="237" mass="25656">MRVQRALARVGAVSRREADKAVAEGRVQVNGTTAIVGQLVDPARDRITLDGTPVATQVTAHRWIVLHKPAAVMTTRKDPEGRATVFDLVDDAPGLVYVGRLDFMTEGVLLLTTDGTAAHVLTHPSHEVERTYVATVRGDAVTAAREARRGVKLDDGLVVPSEVTAYPLGERRWAFELTITEGRTHEVRRICDALGLEVERLVRTRFGPVRLGELPSGAARALTSAERTVLDALTGQG</sequence>
<dbReference type="AlphaFoldDB" id="A0A3D4V990"/>
<dbReference type="GO" id="GO:0003723">
    <property type="term" value="F:RNA binding"/>
    <property type="evidence" value="ECO:0007669"/>
    <property type="project" value="UniProtKB-KW"/>
</dbReference>
<reference evidence="7 8" key="1">
    <citation type="journal article" date="2018" name="Nat. Biotechnol.">
        <title>A standardized bacterial taxonomy based on genome phylogeny substantially revises the tree of life.</title>
        <authorList>
            <person name="Parks D.H."/>
            <person name="Chuvochina M."/>
            <person name="Waite D.W."/>
            <person name="Rinke C."/>
            <person name="Skarshewski A."/>
            <person name="Chaumeil P.A."/>
            <person name="Hugenholtz P."/>
        </authorList>
    </citation>
    <scope>NUCLEOTIDE SEQUENCE [LARGE SCALE GENOMIC DNA]</scope>
    <source>
        <strain evidence="7">UBA8844</strain>
    </source>
</reference>
<dbReference type="GO" id="GO:0000455">
    <property type="term" value="P:enzyme-directed rRNA pseudouridine synthesis"/>
    <property type="evidence" value="ECO:0007669"/>
    <property type="project" value="UniProtKB-ARBA"/>
</dbReference>
<comment type="similarity">
    <text evidence="1 5">Belongs to the pseudouridine synthase RsuA family.</text>
</comment>
<dbReference type="Gene3D" id="3.30.70.580">
    <property type="entry name" value="Pseudouridine synthase I, catalytic domain, N-terminal subdomain"/>
    <property type="match status" value="1"/>
</dbReference>
<accession>A0A3D4V990</accession>
<dbReference type="GO" id="GO:0120159">
    <property type="term" value="F:rRNA pseudouridine synthase activity"/>
    <property type="evidence" value="ECO:0007669"/>
    <property type="project" value="UniProtKB-ARBA"/>
</dbReference>
<evidence type="ECO:0000256" key="5">
    <source>
        <dbReference type="RuleBase" id="RU003887"/>
    </source>
</evidence>
<dbReference type="InterPro" id="IPR020094">
    <property type="entry name" value="TruA/RsuA/RluB/E/F_N"/>
</dbReference>
<name>A0A3D4V990_9BACT</name>
<gene>
    <name evidence="7" type="ORF">DGD08_08890</name>
</gene>
<dbReference type="InterPro" id="IPR002942">
    <property type="entry name" value="S4_RNA-bd"/>
</dbReference>
<dbReference type="NCBIfam" id="TIGR00093">
    <property type="entry name" value="pseudouridine synthase"/>
    <property type="match status" value="1"/>
</dbReference>
<dbReference type="EC" id="5.4.99.-" evidence="5"/>
<evidence type="ECO:0000256" key="4">
    <source>
        <dbReference type="PROSITE-ProRule" id="PRU00182"/>
    </source>
</evidence>
<feature type="domain" description="RNA-binding S4" evidence="6">
    <location>
        <begin position="1"/>
        <end position="58"/>
    </location>
</feature>
<keyword evidence="3 5" id="KW-0413">Isomerase</keyword>
<comment type="caution">
    <text evidence="7">The sequence shown here is derived from an EMBL/GenBank/DDBJ whole genome shotgun (WGS) entry which is preliminary data.</text>
</comment>
<evidence type="ECO:0000259" key="6">
    <source>
        <dbReference type="SMART" id="SM00363"/>
    </source>
</evidence>
<evidence type="ECO:0000256" key="2">
    <source>
        <dbReference type="ARBA" id="ARBA00022884"/>
    </source>
</evidence>
<organism evidence="7 8">
    <name type="scientific">Gemmatimonas aurantiaca</name>
    <dbReference type="NCBI Taxonomy" id="173480"/>
    <lineage>
        <taxon>Bacteria</taxon>
        <taxon>Pseudomonadati</taxon>
        <taxon>Gemmatimonadota</taxon>
        <taxon>Gemmatimonadia</taxon>
        <taxon>Gemmatimonadales</taxon>
        <taxon>Gemmatimonadaceae</taxon>
        <taxon>Gemmatimonas</taxon>
    </lineage>
</organism>
<dbReference type="InterPro" id="IPR020103">
    <property type="entry name" value="PsdUridine_synth_cat_dom_sf"/>
</dbReference>
<evidence type="ECO:0000313" key="8">
    <source>
        <dbReference type="Proteomes" id="UP000264071"/>
    </source>
</evidence>
<dbReference type="SMART" id="SM00363">
    <property type="entry name" value="S4"/>
    <property type="match status" value="1"/>
</dbReference>